<dbReference type="EMBL" id="BMAV01026085">
    <property type="protein sequence ID" value="GFS47188.1"/>
    <property type="molecule type" value="Genomic_DNA"/>
</dbReference>
<dbReference type="Proteomes" id="UP000886998">
    <property type="component" value="Unassembled WGS sequence"/>
</dbReference>
<evidence type="ECO:0000313" key="1">
    <source>
        <dbReference type="EMBL" id="GFS47188.1"/>
    </source>
</evidence>
<dbReference type="OrthoDB" id="6446004at2759"/>
<evidence type="ECO:0000313" key="3">
    <source>
        <dbReference type="Proteomes" id="UP000886998"/>
    </source>
</evidence>
<accession>A0A8X6X391</accession>
<dbReference type="AlphaFoldDB" id="A0A8X6X391"/>
<comment type="caution">
    <text evidence="2">The sequence shown here is derived from an EMBL/GenBank/DDBJ whole genome shotgun (WGS) entry which is preliminary data.</text>
</comment>
<protein>
    <submittedName>
        <fullName evidence="2">Uncharacterized protein</fullName>
    </submittedName>
</protein>
<gene>
    <name evidence="1" type="ORF">TNIN_3081</name>
    <name evidence="2" type="ORF">TNIN_411851</name>
</gene>
<proteinExistence type="predicted"/>
<name>A0A8X6X391_9ARAC</name>
<sequence length="105" mass="11718">MVGLFDGINWSQTGLKTVRLVSMTSQSARKLCAFALHLTGDILSLSDVTEVRRPIKSNAESHVAPPPLRVRLTFALLLHLYQRKNTLGKVLCAKENYVEREVIKG</sequence>
<reference evidence="2" key="1">
    <citation type="submission" date="2020-08" db="EMBL/GenBank/DDBJ databases">
        <title>Multicomponent nature underlies the extraordinary mechanical properties of spider dragline silk.</title>
        <authorList>
            <person name="Kono N."/>
            <person name="Nakamura H."/>
            <person name="Mori M."/>
            <person name="Yoshida Y."/>
            <person name="Ohtoshi R."/>
            <person name="Malay A.D."/>
            <person name="Moran D.A.P."/>
            <person name="Tomita M."/>
            <person name="Numata K."/>
            <person name="Arakawa K."/>
        </authorList>
    </citation>
    <scope>NUCLEOTIDE SEQUENCE</scope>
</reference>
<keyword evidence="3" id="KW-1185">Reference proteome</keyword>
<evidence type="ECO:0000313" key="2">
    <source>
        <dbReference type="EMBL" id="GFY45224.1"/>
    </source>
</evidence>
<dbReference type="EMBL" id="BMAV01004707">
    <property type="protein sequence ID" value="GFY45224.1"/>
    <property type="molecule type" value="Genomic_DNA"/>
</dbReference>
<organism evidence="2 3">
    <name type="scientific">Trichonephila inaurata madagascariensis</name>
    <dbReference type="NCBI Taxonomy" id="2747483"/>
    <lineage>
        <taxon>Eukaryota</taxon>
        <taxon>Metazoa</taxon>
        <taxon>Ecdysozoa</taxon>
        <taxon>Arthropoda</taxon>
        <taxon>Chelicerata</taxon>
        <taxon>Arachnida</taxon>
        <taxon>Araneae</taxon>
        <taxon>Araneomorphae</taxon>
        <taxon>Entelegynae</taxon>
        <taxon>Araneoidea</taxon>
        <taxon>Nephilidae</taxon>
        <taxon>Trichonephila</taxon>
        <taxon>Trichonephila inaurata</taxon>
    </lineage>
</organism>